<dbReference type="EMBL" id="JAVFWL010000002">
    <property type="protein sequence ID" value="KAK6733605.1"/>
    <property type="molecule type" value="Genomic_DNA"/>
</dbReference>
<accession>A0ABR1C850</accession>
<reference evidence="2 3" key="1">
    <citation type="submission" date="2023-08" db="EMBL/GenBank/DDBJ databases">
        <title>A Necator americanus chromosomal reference genome.</title>
        <authorList>
            <person name="Ilik V."/>
            <person name="Petrzelkova K.J."/>
            <person name="Pardy F."/>
            <person name="Fuh T."/>
            <person name="Niatou-Singa F.S."/>
            <person name="Gouil Q."/>
            <person name="Baker L."/>
            <person name="Ritchie M.E."/>
            <person name="Jex A.R."/>
            <person name="Gazzola D."/>
            <person name="Li H."/>
            <person name="Toshio Fujiwara R."/>
            <person name="Zhan B."/>
            <person name="Aroian R.V."/>
            <person name="Pafco B."/>
            <person name="Schwarz E.M."/>
        </authorList>
    </citation>
    <scope>NUCLEOTIDE SEQUENCE [LARGE SCALE GENOMIC DNA]</scope>
    <source>
        <strain evidence="2 3">Aroian</strain>
        <tissue evidence="2">Whole animal</tissue>
    </source>
</reference>
<name>A0ABR1C850_NECAM</name>
<keyword evidence="3" id="KW-1185">Reference proteome</keyword>
<feature type="compositionally biased region" description="Basic and acidic residues" evidence="1">
    <location>
        <begin position="1"/>
        <end position="11"/>
    </location>
</feature>
<sequence>MMLSVMEEKQTTRSNKQGNLRQKRRRPQKFDNEVLSSDYYGPELTSKSKEEVDKWPIARGLLWKQRSYLTVKFPQKKRSRIFH</sequence>
<organism evidence="2 3">
    <name type="scientific">Necator americanus</name>
    <name type="common">Human hookworm</name>
    <dbReference type="NCBI Taxonomy" id="51031"/>
    <lineage>
        <taxon>Eukaryota</taxon>
        <taxon>Metazoa</taxon>
        <taxon>Ecdysozoa</taxon>
        <taxon>Nematoda</taxon>
        <taxon>Chromadorea</taxon>
        <taxon>Rhabditida</taxon>
        <taxon>Rhabditina</taxon>
        <taxon>Rhabditomorpha</taxon>
        <taxon>Strongyloidea</taxon>
        <taxon>Ancylostomatidae</taxon>
        <taxon>Bunostominae</taxon>
        <taxon>Necator</taxon>
    </lineage>
</organism>
<evidence type="ECO:0000313" key="3">
    <source>
        <dbReference type="Proteomes" id="UP001303046"/>
    </source>
</evidence>
<feature type="region of interest" description="Disordered" evidence="1">
    <location>
        <begin position="1"/>
        <end position="34"/>
    </location>
</feature>
<evidence type="ECO:0000256" key="1">
    <source>
        <dbReference type="SAM" id="MobiDB-lite"/>
    </source>
</evidence>
<protein>
    <submittedName>
        <fullName evidence="2">Uncharacterized protein</fullName>
    </submittedName>
</protein>
<dbReference type="Proteomes" id="UP001303046">
    <property type="component" value="Unassembled WGS sequence"/>
</dbReference>
<gene>
    <name evidence="2" type="primary">Necator_chrII.g5181</name>
    <name evidence="2" type="ORF">RB195_017389</name>
</gene>
<proteinExistence type="predicted"/>
<evidence type="ECO:0000313" key="2">
    <source>
        <dbReference type="EMBL" id="KAK6733605.1"/>
    </source>
</evidence>
<comment type="caution">
    <text evidence="2">The sequence shown here is derived from an EMBL/GenBank/DDBJ whole genome shotgun (WGS) entry which is preliminary data.</text>
</comment>